<dbReference type="Proteomes" id="UP000308768">
    <property type="component" value="Unassembled WGS sequence"/>
</dbReference>
<feature type="transmembrane region" description="Helical" evidence="6">
    <location>
        <begin position="62"/>
        <end position="79"/>
    </location>
</feature>
<keyword evidence="4 6" id="KW-1133">Transmembrane helix</keyword>
<feature type="transmembrane region" description="Helical" evidence="6">
    <location>
        <begin position="157"/>
        <end position="180"/>
    </location>
</feature>
<reference evidence="8 9" key="1">
    <citation type="submission" date="2017-03" db="EMBL/GenBank/DDBJ databases">
        <title>Genomes of endolithic fungi from Antarctica.</title>
        <authorList>
            <person name="Coleine C."/>
            <person name="Masonjones S."/>
            <person name="Stajich J.E."/>
        </authorList>
    </citation>
    <scope>NUCLEOTIDE SEQUENCE [LARGE SCALE GENOMIC DNA]</scope>
    <source>
        <strain evidence="8 9">CCFEE 5187</strain>
    </source>
</reference>
<proteinExistence type="predicted"/>
<dbReference type="PANTHER" id="PTHR43791:SF21">
    <property type="entry name" value="MAJOR FACILITATOR SUPERFAMILY (MFS) PROFILE DOMAIN-CONTAINING PROTEIN"/>
    <property type="match status" value="1"/>
</dbReference>
<feature type="transmembrane region" description="Helical" evidence="6">
    <location>
        <begin position="388"/>
        <end position="409"/>
    </location>
</feature>
<feature type="domain" description="Major facilitator superfamily (MFS) profile" evidence="7">
    <location>
        <begin position="66"/>
        <end position="474"/>
    </location>
</feature>
<feature type="transmembrane region" description="Helical" evidence="6">
    <location>
        <begin position="223"/>
        <end position="245"/>
    </location>
</feature>
<keyword evidence="5 6" id="KW-0472">Membrane</keyword>
<evidence type="ECO:0000313" key="9">
    <source>
        <dbReference type="Proteomes" id="UP000308768"/>
    </source>
</evidence>
<dbReference type="FunFam" id="1.20.1250.20:FF:000013">
    <property type="entry name" value="MFS general substrate transporter"/>
    <property type="match status" value="1"/>
</dbReference>
<organism evidence="8 9">
    <name type="scientific">Cryomyces minteri</name>
    <dbReference type="NCBI Taxonomy" id="331657"/>
    <lineage>
        <taxon>Eukaryota</taxon>
        <taxon>Fungi</taxon>
        <taxon>Dikarya</taxon>
        <taxon>Ascomycota</taxon>
        <taxon>Pezizomycotina</taxon>
        <taxon>Dothideomycetes</taxon>
        <taxon>Dothideomycetes incertae sedis</taxon>
        <taxon>Cryomyces</taxon>
    </lineage>
</organism>
<feature type="transmembrane region" description="Helical" evidence="6">
    <location>
        <begin position="362"/>
        <end position="382"/>
    </location>
</feature>
<evidence type="ECO:0000256" key="3">
    <source>
        <dbReference type="ARBA" id="ARBA00022692"/>
    </source>
</evidence>
<feature type="transmembrane region" description="Helical" evidence="6">
    <location>
        <begin position="99"/>
        <end position="120"/>
    </location>
</feature>
<keyword evidence="2" id="KW-0813">Transport</keyword>
<protein>
    <recommendedName>
        <fullName evidence="7">Major facilitator superfamily (MFS) profile domain-containing protein</fullName>
    </recommendedName>
</protein>
<feature type="transmembrane region" description="Helical" evidence="6">
    <location>
        <begin position="132"/>
        <end position="151"/>
    </location>
</feature>
<dbReference type="Gene3D" id="1.20.1250.20">
    <property type="entry name" value="MFS general substrate transporter like domains"/>
    <property type="match status" value="2"/>
</dbReference>
<accession>A0A4V5NDQ8</accession>
<keyword evidence="9" id="KW-1185">Reference proteome</keyword>
<dbReference type="EMBL" id="NAJN01001939">
    <property type="protein sequence ID" value="TKA59819.1"/>
    <property type="molecule type" value="Genomic_DNA"/>
</dbReference>
<dbReference type="PANTHER" id="PTHR43791">
    <property type="entry name" value="PERMEASE-RELATED"/>
    <property type="match status" value="1"/>
</dbReference>
<evidence type="ECO:0000256" key="1">
    <source>
        <dbReference type="ARBA" id="ARBA00004141"/>
    </source>
</evidence>
<dbReference type="PROSITE" id="PS50850">
    <property type="entry name" value="MFS"/>
    <property type="match status" value="1"/>
</dbReference>
<dbReference type="GO" id="GO:0022857">
    <property type="term" value="F:transmembrane transporter activity"/>
    <property type="evidence" value="ECO:0007669"/>
    <property type="project" value="InterPro"/>
</dbReference>
<evidence type="ECO:0000256" key="6">
    <source>
        <dbReference type="SAM" id="Phobius"/>
    </source>
</evidence>
<keyword evidence="3 6" id="KW-0812">Transmembrane</keyword>
<evidence type="ECO:0000256" key="5">
    <source>
        <dbReference type="ARBA" id="ARBA00023136"/>
    </source>
</evidence>
<dbReference type="OrthoDB" id="2985014at2759"/>
<evidence type="ECO:0000313" key="8">
    <source>
        <dbReference type="EMBL" id="TKA59819.1"/>
    </source>
</evidence>
<feature type="transmembrane region" description="Helical" evidence="6">
    <location>
        <begin position="192"/>
        <end position="217"/>
    </location>
</feature>
<dbReference type="GO" id="GO:0016020">
    <property type="term" value="C:membrane"/>
    <property type="evidence" value="ECO:0007669"/>
    <property type="project" value="UniProtKB-SubCell"/>
</dbReference>
<name>A0A4V5NDQ8_9PEZI</name>
<dbReference type="SUPFAM" id="SSF103473">
    <property type="entry name" value="MFS general substrate transporter"/>
    <property type="match status" value="1"/>
</dbReference>
<dbReference type="InterPro" id="IPR020846">
    <property type="entry name" value="MFS_dom"/>
</dbReference>
<feature type="transmembrane region" description="Helical" evidence="6">
    <location>
        <begin position="454"/>
        <end position="473"/>
    </location>
</feature>
<feature type="transmembrane region" description="Helical" evidence="6">
    <location>
        <begin position="328"/>
        <end position="350"/>
    </location>
</feature>
<evidence type="ECO:0000256" key="2">
    <source>
        <dbReference type="ARBA" id="ARBA00022448"/>
    </source>
</evidence>
<dbReference type="Pfam" id="PF07690">
    <property type="entry name" value="MFS_1"/>
    <property type="match status" value="1"/>
</dbReference>
<evidence type="ECO:0000256" key="4">
    <source>
        <dbReference type="ARBA" id="ARBA00022989"/>
    </source>
</evidence>
<dbReference type="AlphaFoldDB" id="A0A4V5NDQ8"/>
<comment type="caution">
    <text evidence="8">The sequence shown here is derived from an EMBL/GenBank/DDBJ whole genome shotgun (WGS) entry which is preliminary data.</text>
</comment>
<gene>
    <name evidence="8" type="ORF">B0A49_12720</name>
</gene>
<dbReference type="STRING" id="331657.A0A4V5NDQ8"/>
<evidence type="ECO:0000259" key="7">
    <source>
        <dbReference type="PROSITE" id="PS50850"/>
    </source>
</evidence>
<dbReference type="InterPro" id="IPR011701">
    <property type="entry name" value="MFS"/>
</dbReference>
<feature type="transmembrane region" description="Helical" evidence="6">
    <location>
        <begin position="293"/>
        <end position="316"/>
    </location>
</feature>
<comment type="subcellular location">
    <subcellularLocation>
        <location evidence="1">Membrane</location>
        <topology evidence="1">Multi-pass membrane protein</topology>
    </subcellularLocation>
</comment>
<sequence length="513" mass="56679">MEKAAQVEQLEAVRDMTISEVEPVVDKGANQLQQELRESKQGGYTPSTAEEKKHHRALNGKFDLLVLPFCVLIYLFNGLDRSNLGNAQTNGFTADLKMSPTAINTATSLFFITFVPLQPVSATIGKKVGQSYYLGIISLCWGILTLSHAFVKTEAQLIAVRMLIGIFEAGFYPTCVSFLAQFYPRFDLAFRIALFYGAYAIAGAFGGLIAYGCFHIGGSLWGWQYLFIIEGAGTILVSLVTPFWLPKGPGSAWFLDETERAFANRRMELDSAANVDSTYKLSRRDIWEAIKDWKLWCVLPFNILASIAPQGFTIFFPLVVKGLGYSGATANLMTVPPYVLGTIVLLLFAYSSDHFHERTLHILCGLSIVIIGLILVIVLPLQNIHARYGGLVVLLAGTFVASPITVAWLAGNTPEPGKRTVILGINGWGNLGGIIGSELFLSKYGPDYHWPLKVTAGLIAASFVGYTAYHFELKAANRYKARKISSMTLEEIEDEQINEKRYADKKWTFVYGL</sequence>
<dbReference type="InterPro" id="IPR036259">
    <property type="entry name" value="MFS_trans_sf"/>
</dbReference>